<organism evidence="2">
    <name type="scientific">Streptomyces sp. NBC_00119</name>
    <dbReference type="NCBI Taxonomy" id="2975659"/>
    <lineage>
        <taxon>Bacteria</taxon>
        <taxon>Bacillati</taxon>
        <taxon>Actinomycetota</taxon>
        <taxon>Actinomycetes</taxon>
        <taxon>Kitasatosporales</taxon>
        <taxon>Streptomycetaceae</taxon>
        <taxon>Streptomyces</taxon>
    </lineage>
</organism>
<sequence>MPARLDQLALPNLRVTQQDAADLRRFLIWVPDPRGLRGRRYPMLPLLCAAAAAVLAGARSLVAIGEWITDAPQSALRLLGFPADPLTGIRPVPHAATVRRLLQRVDGDALDAAIGAYLKARTPSSQLSEPPPKPSLRAIATDTPARRSATITEVKFLRASITASSAARN</sequence>
<gene>
    <name evidence="2" type="ORF">OHU69_01185</name>
</gene>
<evidence type="ECO:0000259" key="1">
    <source>
        <dbReference type="Pfam" id="PF13808"/>
    </source>
</evidence>
<name>A0AAU1TWR2_9ACTN</name>
<protein>
    <submittedName>
        <fullName evidence="2">Transposase family protein</fullName>
    </submittedName>
</protein>
<dbReference type="InterPro" id="IPR032806">
    <property type="entry name" value="YbfD_N"/>
</dbReference>
<reference evidence="2" key="1">
    <citation type="submission" date="2022-10" db="EMBL/GenBank/DDBJ databases">
        <title>The complete genomes of actinobacterial strains from the NBC collection.</title>
        <authorList>
            <person name="Joergensen T.S."/>
            <person name="Alvarez Arevalo M."/>
            <person name="Sterndorff E.B."/>
            <person name="Faurdal D."/>
            <person name="Vuksanovic O."/>
            <person name="Mourched A.-S."/>
            <person name="Charusanti P."/>
            <person name="Shaw S."/>
            <person name="Blin K."/>
            <person name="Weber T."/>
        </authorList>
    </citation>
    <scope>NUCLEOTIDE SEQUENCE</scope>
    <source>
        <strain evidence="2">NBC_00119</strain>
    </source>
</reference>
<feature type="domain" description="H repeat-associated protein N-terminal" evidence="1">
    <location>
        <begin position="30"/>
        <end position="117"/>
    </location>
</feature>
<evidence type="ECO:0000313" key="2">
    <source>
        <dbReference type="EMBL" id="WTS09864.1"/>
    </source>
</evidence>
<dbReference type="EMBL" id="CP108195">
    <property type="protein sequence ID" value="WTS09864.1"/>
    <property type="molecule type" value="Genomic_DNA"/>
</dbReference>
<dbReference type="AlphaFoldDB" id="A0AAU1TWR2"/>
<dbReference type="Pfam" id="PF13808">
    <property type="entry name" value="DDE_Tnp_1_assoc"/>
    <property type="match status" value="1"/>
</dbReference>
<proteinExistence type="predicted"/>
<accession>A0AAU1TWR2</accession>